<evidence type="ECO:0000256" key="3">
    <source>
        <dbReference type="ARBA" id="ARBA00009409"/>
    </source>
</evidence>
<evidence type="ECO:0000256" key="6">
    <source>
        <dbReference type="ARBA" id="ARBA00022763"/>
    </source>
</evidence>
<evidence type="ECO:0000256" key="1">
    <source>
        <dbReference type="ARBA" id="ARBA00001668"/>
    </source>
</evidence>
<comment type="catalytic activity">
    <reaction evidence="15">
        <text>2'-deoxyribonucleotide-(2'-deoxyribose 5'-phosphate)-2'-deoxyribonucleotide-DNA = a 3'-end 2'-deoxyribonucleotide-(2,3-dehydro-2,3-deoxyribose 5'-phosphate)-DNA + a 5'-end 5'-phospho-2'-deoxyribonucleoside-DNA + H(+)</text>
        <dbReference type="Rhea" id="RHEA:66592"/>
        <dbReference type="Rhea" id="RHEA-COMP:13180"/>
        <dbReference type="Rhea" id="RHEA-COMP:16897"/>
        <dbReference type="Rhea" id="RHEA-COMP:17067"/>
        <dbReference type="ChEBI" id="CHEBI:15378"/>
        <dbReference type="ChEBI" id="CHEBI:136412"/>
        <dbReference type="ChEBI" id="CHEBI:157695"/>
        <dbReference type="ChEBI" id="CHEBI:167181"/>
        <dbReference type="EC" id="4.2.99.18"/>
    </reaction>
</comment>
<evidence type="ECO:0000259" key="17">
    <source>
        <dbReference type="PROSITE" id="PS51066"/>
    </source>
</evidence>
<evidence type="ECO:0000256" key="14">
    <source>
        <dbReference type="ARBA" id="ARBA00023295"/>
    </source>
</evidence>
<dbReference type="Gene3D" id="3.20.190.10">
    <property type="entry name" value="MutM-like, N-terminal"/>
    <property type="match status" value="1"/>
</dbReference>
<evidence type="ECO:0000256" key="16">
    <source>
        <dbReference type="PROSITE-ProRule" id="PRU00391"/>
    </source>
</evidence>
<evidence type="ECO:0000256" key="4">
    <source>
        <dbReference type="ARBA" id="ARBA00011245"/>
    </source>
</evidence>
<sequence>MPELPEVETTLRAIDKFTNQRIKSIKVHNRNLRWKVDKNLETISRNQLVKALRRRAKYIIFELDTSSLILHLGMSGSLRISNVSDNYFIKHDHIEFIFDNEKIIYNDPRRFGSLHITSNVDTHNLIRNLGAEPLSKDFNGVYLFDLCSKSKTNIKTLLMNQKNVVGIGNIYASETLHLSRINPRRLACNISLQECKKIVSSSKKILKAAIKVGGTTLKDFYSADGSPGYFNFALKVYGREGLQCKVCDDKIKKINLNTRATYYCDNCQI</sequence>
<dbReference type="SUPFAM" id="SSF57716">
    <property type="entry name" value="Glucocorticoid receptor-like (DNA-binding domain)"/>
    <property type="match status" value="1"/>
</dbReference>
<evidence type="ECO:0000256" key="8">
    <source>
        <dbReference type="ARBA" id="ARBA00022801"/>
    </source>
</evidence>
<dbReference type="AlphaFoldDB" id="E0XPE5"/>
<keyword evidence="14" id="KW-0326">Glycosidase</keyword>
<evidence type="ECO:0000256" key="11">
    <source>
        <dbReference type="ARBA" id="ARBA00023204"/>
    </source>
</evidence>
<dbReference type="InterPro" id="IPR035937">
    <property type="entry name" value="FPG_N"/>
</dbReference>
<comment type="cofactor">
    <cofactor evidence="2">
        <name>Zn(2+)</name>
        <dbReference type="ChEBI" id="CHEBI:29105"/>
    </cofactor>
</comment>
<keyword evidence="9" id="KW-0862">Zinc</keyword>
<dbReference type="GO" id="GO:0034039">
    <property type="term" value="F:8-oxo-7,8-dihydroguanine DNA N-glycosylase activity"/>
    <property type="evidence" value="ECO:0007669"/>
    <property type="project" value="TreeGrafter"/>
</dbReference>
<dbReference type="Gene3D" id="1.10.8.50">
    <property type="match status" value="1"/>
</dbReference>
<keyword evidence="13" id="KW-0511">Multifunctional enzyme</keyword>
<dbReference type="SUPFAM" id="SSF46946">
    <property type="entry name" value="S13-like H2TH domain"/>
    <property type="match status" value="1"/>
</dbReference>
<dbReference type="NCBIfam" id="TIGR00577">
    <property type="entry name" value="fpg"/>
    <property type="match status" value="1"/>
</dbReference>
<dbReference type="GO" id="GO:0140078">
    <property type="term" value="F:class I DNA-(apurinic or apyrimidinic site) endonuclease activity"/>
    <property type="evidence" value="ECO:0007669"/>
    <property type="project" value="UniProtKB-EC"/>
</dbReference>
<keyword evidence="7 16" id="KW-0863">Zinc-finger</keyword>
<dbReference type="InterPro" id="IPR010979">
    <property type="entry name" value="Ribosomal_uS13-like_H2TH"/>
</dbReference>
<evidence type="ECO:0000256" key="13">
    <source>
        <dbReference type="ARBA" id="ARBA00023268"/>
    </source>
</evidence>
<dbReference type="InterPro" id="IPR010663">
    <property type="entry name" value="Znf_FPG/IleRS"/>
</dbReference>
<dbReference type="SMART" id="SM01232">
    <property type="entry name" value="H2TH"/>
    <property type="match status" value="1"/>
</dbReference>
<feature type="domain" description="Formamidopyrimidine-DNA glycosylase catalytic" evidence="18">
    <location>
        <begin position="2"/>
        <end position="112"/>
    </location>
</feature>
<feature type="domain" description="FPG-type" evidence="17">
    <location>
        <begin position="235"/>
        <end position="269"/>
    </location>
</feature>
<keyword evidence="6" id="KW-0227">DNA damage</keyword>
<accession>E0XPE5</accession>
<dbReference type="InterPro" id="IPR012319">
    <property type="entry name" value="FPG_cat"/>
</dbReference>
<keyword evidence="10" id="KW-0238">DNA-binding</keyword>
<evidence type="ECO:0000256" key="12">
    <source>
        <dbReference type="ARBA" id="ARBA00023239"/>
    </source>
</evidence>
<dbReference type="Pfam" id="PF06831">
    <property type="entry name" value="H2TH"/>
    <property type="match status" value="1"/>
</dbReference>
<dbReference type="GO" id="GO:0008270">
    <property type="term" value="F:zinc ion binding"/>
    <property type="evidence" value="ECO:0007669"/>
    <property type="project" value="UniProtKB-KW"/>
</dbReference>
<dbReference type="SUPFAM" id="SSF81624">
    <property type="entry name" value="N-terminal domain of MutM-like DNA repair proteins"/>
    <property type="match status" value="1"/>
</dbReference>
<reference evidence="19" key="1">
    <citation type="journal article" date="2011" name="Environ. Microbiol.">
        <title>Time-series analyses of Monterey Bay coastal microbial picoplankton using a 'genome proxy' microarray.</title>
        <authorList>
            <person name="Rich V.I."/>
            <person name="Pham V.D."/>
            <person name="Eppley J."/>
            <person name="Shi Y."/>
            <person name="DeLong E.F."/>
        </authorList>
    </citation>
    <scope>NUCLEOTIDE SEQUENCE</scope>
</reference>
<keyword evidence="11" id="KW-0234">DNA repair</keyword>
<evidence type="ECO:0000256" key="5">
    <source>
        <dbReference type="ARBA" id="ARBA00022723"/>
    </source>
</evidence>
<proteinExistence type="inferred from homology"/>
<keyword evidence="5" id="KW-0479">Metal-binding</keyword>
<organism evidence="19">
    <name type="scientific">uncultured bacterium HF0010_16H03</name>
    <dbReference type="NCBI Taxonomy" id="710811"/>
    <lineage>
        <taxon>Bacteria</taxon>
        <taxon>environmental samples</taxon>
    </lineage>
</organism>
<evidence type="ECO:0000313" key="19">
    <source>
        <dbReference type="EMBL" id="ADI16286.1"/>
    </source>
</evidence>
<dbReference type="Pfam" id="PF01149">
    <property type="entry name" value="Fapy_DNA_glyco"/>
    <property type="match status" value="1"/>
</dbReference>
<keyword evidence="8" id="KW-0378">Hydrolase</keyword>
<dbReference type="GO" id="GO:0003684">
    <property type="term" value="F:damaged DNA binding"/>
    <property type="evidence" value="ECO:0007669"/>
    <property type="project" value="InterPro"/>
</dbReference>
<dbReference type="InterPro" id="IPR015886">
    <property type="entry name" value="H2TH_FPG"/>
</dbReference>
<dbReference type="PROSITE" id="PS51068">
    <property type="entry name" value="FPG_CAT"/>
    <property type="match status" value="1"/>
</dbReference>
<dbReference type="PANTHER" id="PTHR22993">
    <property type="entry name" value="FORMAMIDOPYRIMIDINE-DNA GLYCOSYLASE"/>
    <property type="match status" value="1"/>
</dbReference>
<dbReference type="InterPro" id="IPR020629">
    <property type="entry name" value="FPG_Glyclase"/>
</dbReference>
<comment type="catalytic activity">
    <reaction evidence="1">
        <text>Hydrolysis of DNA containing ring-opened 7-methylguanine residues, releasing 2,6-diamino-4-hydroxy-5-(N-methyl)formamidopyrimidine.</text>
        <dbReference type="EC" id="3.2.2.23"/>
    </reaction>
</comment>
<dbReference type="SMART" id="SM00898">
    <property type="entry name" value="Fapy_DNA_glyco"/>
    <property type="match status" value="1"/>
</dbReference>
<dbReference type="NCBIfam" id="NF002211">
    <property type="entry name" value="PRK01103.1"/>
    <property type="match status" value="1"/>
</dbReference>
<name>E0XPE5_9BACT</name>
<comment type="similarity">
    <text evidence="3">Belongs to the FPG family.</text>
</comment>
<dbReference type="EMBL" id="GU474833">
    <property type="protein sequence ID" value="ADI16286.1"/>
    <property type="molecule type" value="Genomic_DNA"/>
</dbReference>
<comment type="subunit">
    <text evidence="4">Monomer.</text>
</comment>
<dbReference type="FunFam" id="1.10.8.50:FF:000003">
    <property type="entry name" value="Formamidopyrimidine-DNA glycosylase"/>
    <property type="match status" value="1"/>
</dbReference>
<evidence type="ECO:0000256" key="10">
    <source>
        <dbReference type="ARBA" id="ARBA00023125"/>
    </source>
</evidence>
<dbReference type="CDD" id="cd08966">
    <property type="entry name" value="EcFpg-like_N"/>
    <property type="match status" value="1"/>
</dbReference>
<evidence type="ECO:0000256" key="7">
    <source>
        <dbReference type="ARBA" id="ARBA00022771"/>
    </source>
</evidence>
<dbReference type="Pfam" id="PF06827">
    <property type="entry name" value="zf-FPG_IleRS"/>
    <property type="match status" value="1"/>
</dbReference>
<protein>
    <submittedName>
        <fullName evidence="19">Formamidopyrimidine-DNA glycosylase</fullName>
    </submittedName>
</protein>
<dbReference type="InterPro" id="IPR000214">
    <property type="entry name" value="Znf_DNA_glyclase/AP_lyase"/>
</dbReference>
<evidence type="ECO:0000256" key="2">
    <source>
        <dbReference type="ARBA" id="ARBA00001947"/>
    </source>
</evidence>
<keyword evidence="12" id="KW-0456">Lyase</keyword>
<dbReference type="GO" id="GO:0006284">
    <property type="term" value="P:base-excision repair"/>
    <property type="evidence" value="ECO:0007669"/>
    <property type="project" value="InterPro"/>
</dbReference>
<dbReference type="PROSITE" id="PS51066">
    <property type="entry name" value="ZF_FPG_2"/>
    <property type="match status" value="1"/>
</dbReference>
<evidence type="ECO:0000256" key="15">
    <source>
        <dbReference type="ARBA" id="ARBA00044632"/>
    </source>
</evidence>
<dbReference type="PANTHER" id="PTHR22993:SF9">
    <property type="entry name" value="FORMAMIDOPYRIMIDINE-DNA GLYCOSYLASE"/>
    <property type="match status" value="1"/>
</dbReference>
<evidence type="ECO:0000256" key="9">
    <source>
        <dbReference type="ARBA" id="ARBA00022833"/>
    </source>
</evidence>
<evidence type="ECO:0000259" key="18">
    <source>
        <dbReference type="PROSITE" id="PS51068"/>
    </source>
</evidence>